<gene>
    <name evidence="3" type="ORF">PACLA_8A056913</name>
</gene>
<dbReference type="Pfam" id="PF13360">
    <property type="entry name" value="PQQ_2"/>
    <property type="match status" value="3"/>
</dbReference>
<evidence type="ECO:0000313" key="4">
    <source>
        <dbReference type="Proteomes" id="UP001152795"/>
    </source>
</evidence>
<dbReference type="Pfam" id="PF00248">
    <property type="entry name" value="Aldo_ket_red"/>
    <property type="match status" value="1"/>
</dbReference>
<feature type="domain" description="Pyrrolo-quinoline quinone repeat" evidence="2">
    <location>
        <begin position="605"/>
        <end position="648"/>
    </location>
</feature>
<dbReference type="OrthoDB" id="416253at2759"/>
<dbReference type="InterPro" id="IPR011047">
    <property type="entry name" value="Quinoprotein_ADH-like_sf"/>
</dbReference>
<feature type="domain" description="Pyrrolo-quinoline quinone repeat" evidence="2">
    <location>
        <begin position="449"/>
        <end position="594"/>
    </location>
</feature>
<feature type="non-terminal residue" evidence="3">
    <location>
        <position position="660"/>
    </location>
</feature>
<evidence type="ECO:0000259" key="2">
    <source>
        <dbReference type="Pfam" id="PF13360"/>
    </source>
</evidence>
<dbReference type="Gene3D" id="3.20.20.100">
    <property type="entry name" value="NADP-dependent oxidoreductase domain"/>
    <property type="match status" value="1"/>
</dbReference>
<dbReference type="Gene3D" id="2.130.10.10">
    <property type="entry name" value="YVTN repeat-like/Quinoprotein amine dehydrogenase"/>
    <property type="match status" value="2"/>
</dbReference>
<dbReference type="InterPro" id="IPR002372">
    <property type="entry name" value="PQQ_rpt_dom"/>
</dbReference>
<dbReference type="Proteomes" id="UP001152795">
    <property type="component" value="Unassembled WGS sequence"/>
</dbReference>
<evidence type="ECO:0000259" key="1">
    <source>
        <dbReference type="Pfam" id="PF00248"/>
    </source>
</evidence>
<protein>
    <submittedName>
        <fullName evidence="3">Prostaglandin F synthase</fullName>
    </submittedName>
</protein>
<name>A0A6S7K033_PARCT</name>
<keyword evidence="4" id="KW-1185">Reference proteome</keyword>
<dbReference type="InterPro" id="IPR020471">
    <property type="entry name" value="AKR"/>
</dbReference>
<dbReference type="PRINTS" id="PR00069">
    <property type="entry name" value="ALDKETRDTASE"/>
</dbReference>
<dbReference type="SUPFAM" id="SSF50998">
    <property type="entry name" value="Quinoprotein alcohol dehydrogenase-like"/>
    <property type="match status" value="2"/>
</dbReference>
<comment type="caution">
    <text evidence="3">The sequence shown here is derived from an EMBL/GenBank/DDBJ whole genome shotgun (WGS) entry which is preliminary data.</text>
</comment>
<dbReference type="InterPro" id="IPR018170">
    <property type="entry name" value="Aldo/ket_reductase_CS"/>
</dbReference>
<feature type="domain" description="Pyrrolo-quinoline quinone repeat" evidence="2">
    <location>
        <begin position="361"/>
        <end position="433"/>
    </location>
</feature>
<dbReference type="InterPro" id="IPR018391">
    <property type="entry name" value="PQQ_b-propeller_rpt"/>
</dbReference>
<organism evidence="3 4">
    <name type="scientific">Paramuricea clavata</name>
    <name type="common">Red gorgonian</name>
    <name type="synonym">Violescent sea-whip</name>
    <dbReference type="NCBI Taxonomy" id="317549"/>
    <lineage>
        <taxon>Eukaryota</taxon>
        <taxon>Metazoa</taxon>
        <taxon>Cnidaria</taxon>
        <taxon>Anthozoa</taxon>
        <taxon>Octocorallia</taxon>
        <taxon>Malacalcyonacea</taxon>
        <taxon>Plexauridae</taxon>
        <taxon>Paramuricea</taxon>
    </lineage>
</organism>
<dbReference type="PANTHER" id="PTHR43827">
    <property type="entry name" value="2,5-DIKETO-D-GLUCONIC ACID REDUCTASE"/>
    <property type="match status" value="1"/>
</dbReference>
<sequence>PLLGFGTGFLTEEAKISTLTALKSGYRLFDTAVAYETEEAIAEAIAISEVPRDEIVIVDKIHPKDFYTSGATIQSVQQSLEKLKVNYIDVMLLHATDCEEEGGRLSCNGMEKTSSRTWEDAWRELEITVDQGKVRSIGVSNFEVSDLQRLWEIAHHKPSVVQNLFDPFIQDLEVRLFCKEHGIVYMGYSTLGRSWADIGLTYNPVLNNSVLANIAARYDASVAQVVLRWAMWENVVVVPRSSNFKHIALNFAAQYTPLNARDVDVIRELQGQIDEDEIAAAIEKTYSKTEGNAEIIDNPSIVVEREVNVEQDVVLYFGSDDYWIYALDGSNGSLLWKHQTADETGSVCMTNGSAVYCGADDTYLRAFHANNGSLIWKFRVGGAITSSVRMSESGNLYFGCLDNHIYCVNSSGVLIWETSIGSAVWATPALASGGRLVFIGGLVDEPDTGMVYALDGETGEIIWSSPIGGIFASAAVDERRNIVVFCTVQSTCHGIRMDNGEQLWELEVQSEVYASPSIHRETGMVYVVCLQGTFYALDIKTGNIYWKKSVFIPEIRSSPLVLDDGRIFLATGGGMVLHMNSKNGDVIWSKNIDDSEIFSSPKLATNGLLYVGTIRGEMVALNATTGNVVWSYKTDGPVVATVRINAPHVDYIATRQQFNE</sequence>
<dbReference type="SMART" id="SM00564">
    <property type="entry name" value="PQQ"/>
    <property type="match status" value="7"/>
</dbReference>
<evidence type="ECO:0000313" key="3">
    <source>
        <dbReference type="EMBL" id="CAB4036758.1"/>
    </source>
</evidence>
<accession>A0A6S7K033</accession>
<dbReference type="AlphaFoldDB" id="A0A6S7K033"/>
<feature type="domain" description="NADP-dependent oxidoreductase" evidence="1">
    <location>
        <begin position="13"/>
        <end position="269"/>
    </location>
</feature>
<dbReference type="EMBL" id="CACRXK020022376">
    <property type="protein sequence ID" value="CAB4036758.1"/>
    <property type="molecule type" value="Genomic_DNA"/>
</dbReference>
<dbReference type="PROSITE" id="PS00062">
    <property type="entry name" value="ALDOKETO_REDUCTASE_2"/>
    <property type="match status" value="1"/>
</dbReference>
<dbReference type="FunFam" id="3.20.20.100:FF:000064">
    <property type="entry name" value="Aldo-keto reductase 1a"/>
    <property type="match status" value="1"/>
</dbReference>
<dbReference type="SUPFAM" id="SSF51430">
    <property type="entry name" value="NAD(P)-linked oxidoreductase"/>
    <property type="match status" value="1"/>
</dbReference>
<proteinExistence type="predicted"/>
<dbReference type="InterPro" id="IPR015943">
    <property type="entry name" value="WD40/YVTN_repeat-like_dom_sf"/>
</dbReference>
<dbReference type="InterPro" id="IPR023210">
    <property type="entry name" value="NADP_OxRdtase_dom"/>
</dbReference>
<dbReference type="PANTHER" id="PTHR43827:SF8">
    <property type="entry name" value="ALDO_KETO REDUCTASE FAMILY PROTEIN"/>
    <property type="match status" value="1"/>
</dbReference>
<dbReference type="CDD" id="cd19071">
    <property type="entry name" value="AKR_AKR1-5-like"/>
    <property type="match status" value="1"/>
</dbReference>
<reference evidence="3" key="1">
    <citation type="submission" date="2020-04" db="EMBL/GenBank/DDBJ databases">
        <authorList>
            <person name="Alioto T."/>
            <person name="Alioto T."/>
            <person name="Gomez Garrido J."/>
        </authorList>
    </citation>
    <scope>NUCLEOTIDE SEQUENCE</scope>
    <source>
        <strain evidence="3">A484AB</strain>
    </source>
</reference>
<dbReference type="GO" id="GO:0016491">
    <property type="term" value="F:oxidoreductase activity"/>
    <property type="evidence" value="ECO:0007669"/>
    <property type="project" value="InterPro"/>
</dbReference>
<dbReference type="InterPro" id="IPR036812">
    <property type="entry name" value="NAD(P)_OxRdtase_dom_sf"/>
</dbReference>